<comment type="caution">
    <text evidence="1">The sequence shown here is derived from an EMBL/GenBank/DDBJ whole genome shotgun (WGS) entry which is preliminary data.</text>
</comment>
<dbReference type="Proteomes" id="UP000071859">
    <property type="component" value="Unassembled WGS sequence"/>
</dbReference>
<dbReference type="EMBL" id="FCOX02000348">
    <property type="protein sequence ID" value="SAL07804.1"/>
    <property type="molecule type" value="Genomic_DNA"/>
</dbReference>
<sequence>MAEIKFFRRAIKAALDRLTEVGFLSSWQLDETDKVKVVRGQMLTANADRVSSDGTR</sequence>
<reference evidence="1" key="1">
    <citation type="submission" date="2016-01" db="EMBL/GenBank/DDBJ databases">
        <authorList>
            <person name="Peeters C."/>
        </authorList>
    </citation>
    <scope>NUCLEOTIDE SEQUENCE</scope>
    <source>
        <strain evidence="1">LMG 29321</strain>
    </source>
</reference>
<organism evidence="1 2">
    <name type="scientific">Caballeronia calidae</name>
    <dbReference type="NCBI Taxonomy" id="1777139"/>
    <lineage>
        <taxon>Bacteria</taxon>
        <taxon>Pseudomonadati</taxon>
        <taxon>Pseudomonadota</taxon>
        <taxon>Betaproteobacteria</taxon>
        <taxon>Burkholderiales</taxon>
        <taxon>Burkholderiaceae</taxon>
        <taxon>Caballeronia</taxon>
    </lineage>
</organism>
<keyword evidence="2" id="KW-1185">Reference proteome</keyword>
<protein>
    <submittedName>
        <fullName evidence="1">Uncharacterized protein</fullName>
    </submittedName>
</protein>
<accession>A0A158ELX1</accession>
<proteinExistence type="predicted"/>
<evidence type="ECO:0000313" key="1">
    <source>
        <dbReference type="EMBL" id="SAL07804.1"/>
    </source>
</evidence>
<gene>
    <name evidence="1" type="ORF">AWB78_08725</name>
</gene>
<evidence type="ECO:0000313" key="2">
    <source>
        <dbReference type="Proteomes" id="UP000071859"/>
    </source>
</evidence>
<name>A0A158ELX1_9BURK</name>
<dbReference type="AlphaFoldDB" id="A0A158ELX1"/>